<accession>A0A9Q3C3C3</accession>
<evidence type="ECO:0000313" key="2">
    <source>
        <dbReference type="Proteomes" id="UP000765509"/>
    </source>
</evidence>
<evidence type="ECO:0000313" key="1">
    <source>
        <dbReference type="EMBL" id="MBW0475783.1"/>
    </source>
</evidence>
<gene>
    <name evidence="1" type="ORF">O181_015498</name>
</gene>
<name>A0A9Q3C3C3_9BASI</name>
<organism evidence="1 2">
    <name type="scientific">Austropuccinia psidii MF-1</name>
    <dbReference type="NCBI Taxonomy" id="1389203"/>
    <lineage>
        <taxon>Eukaryota</taxon>
        <taxon>Fungi</taxon>
        <taxon>Dikarya</taxon>
        <taxon>Basidiomycota</taxon>
        <taxon>Pucciniomycotina</taxon>
        <taxon>Pucciniomycetes</taxon>
        <taxon>Pucciniales</taxon>
        <taxon>Sphaerophragmiaceae</taxon>
        <taxon>Austropuccinia</taxon>
    </lineage>
</organism>
<protein>
    <submittedName>
        <fullName evidence="1">Uncharacterized protein</fullName>
    </submittedName>
</protein>
<reference evidence="1" key="1">
    <citation type="submission" date="2021-03" db="EMBL/GenBank/DDBJ databases">
        <title>Draft genome sequence of rust myrtle Austropuccinia psidii MF-1, a brazilian biotype.</title>
        <authorList>
            <person name="Quecine M.C."/>
            <person name="Pachon D.M.R."/>
            <person name="Bonatelli M.L."/>
            <person name="Correr F.H."/>
            <person name="Franceschini L.M."/>
            <person name="Leite T.F."/>
            <person name="Margarido G.R.A."/>
            <person name="Almeida C.A."/>
            <person name="Ferrarezi J.A."/>
            <person name="Labate C.A."/>
        </authorList>
    </citation>
    <scope>NUCLEOTIDE SEQUENCE</scope>
    <source>
        <strain evidence="1">MF-1</strain>
    </source>
</reference>
<dbReference type="AlphaFoldDB" id="A0A9Q3C3C3"/>
<comment type="caution">
    <text evidence="1">The sequence shown here is derived from an EMBL/GenBank/DDBJ whole genome shotgun (WGS) entry which is preliminary data.</text>
</comment>
<sequence length="99" mass="10845">MDFIHEKDAKMKKPKPGGGKGYEAGSFFITNIVIGNKEAKINLESGSFCACVGNDHLERSYNNSQEQLMPIEGIKSSSASQNMHPLDILEAEMIFPDPA</sequence>
<dbReference type="Proteomes" id="UP000765509">
    <property type="component" value="Unassembled WGS sequence"/>
</dbReference>
<keyword evidence="2" id="KW-1185">Reference proteome</keyword>
<proteinExistence type="predicted"/>
<dbReference type="EMBL" id="AVOT02004232">
    <property type="protein sequence ID" value="MBW0475783.1"/>
    <property type="molecule type" value="Genomic_DNA"/>
</dbReference>